<feature type="compositionally biased region" description="Low complexity" evidence="3">
    <location>
        <begin position="385"/>
        <end position="405"/>
    </location>
</feature>
<dbReference type="PANTHER" id="PTHR46771">
    <property type="entry name" value="DETERIN"/>
    <property type="match status" value="1"/>
</dbReference>
<feature type="compositionally biased region" description="Basic residues" evidence="3">
    <location>
        <begin position="254"/>
        <end position="270"/>
    </location>
</feature>
<feature type="compositionally biased region" description="Basic residues" evidence="3">
    <location>
        <begin position="586"/>
        <end position="597"/>
    </location>
</feature>
<dbReference type="PROSITE" id="PS50143">
    <property type="entry name" value="BIR_REPEAT_2"/>
    <property type="match status" value="2"/>
</dbReference>
<accession>A0A9P5D7D6</accession>
<proteinExistence type="predicted"/>
<sequence length="934" mass="101666">MASEEVDYQYYTYDGRLASFQKNKKRGSTAKGSKALNWPHKTITAESLARAGFYFQPWADNPDNVVCFLCHKSMDGWEAGDDPLREHLKHSPECGWAVTAAIEAEIETYQLMHPLESTMMEARKATFAGLWPHDGKRAWKCKTKQLVEAGWRYTPTLDSDDNATCAYCGLGLDGWEPGDKPYEEHEKRSPSCLFFTLSRQPKKGRGKTAHASKASRVSTQSTATEAPSMADTTAATADDTFMTTVSTATTQGAKKSRSKKGTATKGSKTKAQKEASVIDSDEAQNLEIPEPQEELAASSPPPPPPPPAAKKPVRGKKRGSEAVNESTLTITSEAPARKKRAPKARGSTAIESSTVEPSSEDHDMAVDAAPAPKKTTGRKKGSTVRKASVRSSASSVGSISSLKSLPPQFPDDDEIERQLEADLERPLTDDEAIATESDSGRAKGKAPHGRRAAQQQKTSKDYAMFDPEPVYHDDEEMEDELDALREQMDAEKQHEPEPESEPEPIQIPKKGRKPGVRKASKQTKPKKAADMEPELPPVELEEVEPEEPVWADPEDKNTEDYENSIGSTGTTVKKTEEQRPATAAQQKKKGSRTKKTKASSPMYEPLEDTDELAEDDVDLIEPPPPPPPPKQGKPKAKTRAAPESPADPPKKRARGRPAKAAQAQAEEEEEEEDVEGQNPKSKQKQKPVETAPAETSRARPPAKASMDSQIAGPDAQLQGEAEDANLRAERDDEQEDYADEIYDDEAEYRDLHSGSQPDYFSTPASRRNSASGVPSTPPSASARQAALSPSQSPQSSDAENQPPSSRAPATVTKHVALVPMEATPVRTTSPSKRNAIAGLQSKTPWKAVDLDAVLGTPAAGSVAAAADKENGADRLLRKGKELTSPEKQMTVEEWIYHNAGEAEKVLRQECEAMVSRFESEGAKAMNVLEELVID</sequence>
<comment type="caution">
    <text evidence="4">The sequence shown here is derived from an EMBL/GenBank/DDBJ whole genome shotgun (WGS) entry which is preliminary data.</text>
</comment>
<dbReference type="GeneID" id="55966492"/>
<feature type="compositionally biased region" description="Pro residues" evidence="3">
    <location>
        <begin position="299"/>
        <end position="309"/>
    </location>
</feature>
<dbReference type="AlphaFoldDB" id="A0A9P5D7D6"/>
<dbReference type="GO" id="GO:0046872">
    <property type="term" value="F:metal ion binding"/>
    <property type="evidence" value="ECO:0007669"/>
    <property type="project" value="UniProtKB-KW"/>
</dbReference>
<feature type="compositionally biased region" description="Polar residues" evidence="3">
    <location>
        <begin position="323"/>
        <end position="332"/>
    </location>
</feature>
<feature type="compositionally biased region" description="Acidic residues" evidence="3">
    <location>
        <begin position="605"/>
        <end position="619"/>
    </location>
</feature>
<evidence type="ECO:0000256" key="3">
    <source>
        <dbReference type="SAM" id="MobiDB-lite"/>
    </source>
</evidence>
<dbReference type="InterPro" id="IPR001370">
    <property type="entry name" value="BIR_rpt"/>
</dbReference>
<evidence type="ECO:0000256" key="2">
    <source>
        <dbReference type="ARBA" id="ARBA00022833"/>
    </source>
</evidence>
<dbReference type="OrthoDB" id="2196114at2759"/>
<feature type="compositionally biased region" description="Acidic residues" evidence="3">
    <location>
        <begin position="539"/>
        <end position="549"/>
    </location>
</feature>
<dbReference type="Gene3D" id="1.10.1170.10">
    <property type="entry name" value="Inhibitor Of Apoptosis Protein (2mihbC-IAP-1), Chain A"/>
    <property type="match status" value="2"/>
</dbReference>
<evidence type="ECO:0000313" key="4">
    <source>
        <dbReference type="EMBL" id="KAF4126526.1"/>
    </source>
</evidence>
<protein>
    <submittedName>
        <fullName evidence="4">Inhibitor of Apoptosis domain</fullName>
    </submittedName>
</protein>
<name>A0A9P5D7D6_9HYPO</name>
<dbReference type="SUPFAM" id="SSF57924">
    <property type="entry name" value="Inhibitor of apoptosis (IAP) repeat"/>
    <property type="match status" value="2"/>
</dbReference>
<feature type="compositionally biased region" description="Basic and acidic residues" evidence="3">
    <location>
        <begin position="416"/>
        <end position="428"/>
    </location>
</feature>
<dbReference type="PANTHER" id="PTHR46771:SF5">
    <property type="entry name" value="DETERIN"/>
    <property type="match status" value="1"/>
</dbReference>
<evidence type="ECO:0000256" key="1">
    <source>
        <dbReference type="ARBA" id="ARBA00022723"/>
    </source>
</evidence>
<dbReference type="CDD" id="cd00022">
    <property type="entry name" value="BIR"/>
    <property type="match status" value="2"/>
</dbReference>
<feature type="compositionally biased region" description="Acidic residues" evidence="3">
    <location>
        <begin position="731"/>
        <end position="747"/>
    </location>
</feature>
<feature type="compositionally biased region" description="Acidic residues" evidence="3">
    <location>
        <begin position="665"/>
        <end position="675"/>
    </location>
</feature>
<keyword evidence="2" id="KW-0862">Zinc</keyword>
<feature type="compositionally biased region" description="Low complexity" evidence="3">
    <location>
        <begin position="778"/>
        <end position="796"/>
    </location>
</feature>
<feature type="compositionally biased region" description="Pro residues" evidence="3">
    <location>
        <begin position="621"/>
        <end position="631"/>
    </location>
</feature>
<feature type="compositionally biased region" description="Polar residues" evidence="3">
    <location>
        <begin position="241"/>
        <end position="251"/>
    </location>
</feature>
<feature type="compositionally biased region" description="Basic residues" evidence="3">
    <location>
        <begin position="509"/>
        <end position="526"/>
    </location>
</feature>
<dbReference type="Proteomes" id="UP000749293">
    <property type="component" value="Unassembled WGS sequence"/>
</dbReference>
<dbReference type="EMBL" id="JAANYQ010000001">
    <property type="protein sequence ID" value="KAF4126526.1"/>
    <property type="molecule type" value="Genomic_DNA"/>
</dbReference>
<gene>
    <name evidence="4" type="ORF">GMORB2_0262</name>
</gene>
<feature type="compositionally biased region" description="Basic and acidic residues" evidence="3">
    <location>
        <begin position="482"/>
        <end position="497"/>
    </location>
</feature>
<dbReference type="SMART" id="SM00238">
    <property type="entry name" value="BIR"/>
    <property type="match status" value="2"/>
</dbReference>
<feature type="compositionally biased region" description="Basic residues" evidence="3">
    <location>
        <begin position="442"/>
        <end position="451"/>
    </location>
</feature>
<feature type="compositionally biased region" description="Low complexity" evidence="3">
    <location>
        <begin position="230"/>
        <end position="240"/>
    </location>
</feature>
<keyword evidence="1" id="KW-0479">Metal-binding</keyword>
<feature type="region of interest" description="Disordered" evidence="3">
    <location>
        <begin position="203"/>
        <end position="841"/>
    </location>
</feature>
<feature type="compositionally biased region" description="Polar residues" evidence="3">
    <location>
        <begin position="753"/>
        <end position="774"/>
    </location>
</feature>
<organism evidence="4 5">
    <name type="scientific">Geosmithia morbida</name>
    <dbReference type="NCBI Taxonomy" id="1094350"/>
    <lineage>
        <taxon>Eukaryota</taxon>
        <taxon>Fungi</taxon>
        <taxon>Dikarya</taxon>
        <taxon>Ascomycota</taxon>
        <taxon>Pezizomycotina</taxon>
        <taxon>Sordariomycetes</taxon>
        <taxon>Hypocreomycetidae</taxon>
        <taxon>Hypocreales</taxon>
        <taxon>Bionectriaceae</taxon>
        <taxon>Geosmithia</taxon>
    </lineage>
</organism>
<dbReference type="RefSeq" id="XP_035325178.1">
    <property type="nucleotide sequence ID" value="XM_035462248.1"/>
</dbReference>
<dbReference type="InterPro" id="IPR051190">
    <property type="entry name" value="Baculoviral_IAP"/>
</dbReference>
<feature type="compositionally biased region" description="Polar residues" evidence="3">
    <location>
        <begin position="215"/>
        <end position="225"/>
    </location>
</feature>
<evidence type="ECO:0000313" key="5">
    <source>
        <dbReference type="Proteomes" id="UP000749293"/>
    </source>
</evidence>
<keyword evidence="5" id="KW-1185">Reference proteome</keyword>
<dbReference type="Pfam" id="PF00653">
    <property type="entry name" value="BIR"/>
    <property type="match status" value="2"/>
</dbReference>
<reference evidence="4" key="1">
    <citation type="submission" date="2020-03" db="EMBL/GenBank/DDBJ databases">
        <title>Site-based positive gene gene selection in Geosmithia morbida across the United States reveals a broad range of putative effectors and factors for local host and environmental adapation.</title>
        <authorList>
            <person name="Onufrak A."/>
            <person name="Murdoch R.W."/>
            <person name="Gazis R."/>
            <person name="Huff M."/>
            <person name="Staton M."/>
            <person name="Klingeman W."/>
            <person name="Hadziabdic D."/>
        </authorList>
    </citation>
    <scope>NUCLEOTIDE SEQUENCE</scope>
    <source>
        <strain evidence="4">1262</strain>
    </source>
</reference>